<evidence type="ECO:0000313" key="2">
    <source>
        <dbReference type="EMBL" id="PMC43320.1"/>
    </source>
</evidence>
<dbReference type="EMBL" id="PNGV01000001">
    <property type="protein sequence ID" value="PMC43320.1"/>
    <property type="molecule type" value="Genomic_DNA"/>
</dbReference>
<keyword evidence="3" id="KW-1185">Reference proteome</keyword>
<comment type="caution">
    <text evidence="2">The sequence shown here is derived from an EMBL/GenBank/DDBJ whole genome shotgun (WGS) entry which is preliminary data.</text>
</comment>
<accession>A0A2N6RYX6</accession>
<evidence type="ECO:0000256" key="1">
    <source>
        <dbReference type="SAM" id="Phobius"/>
    </source>
</evidence>
<sequence>MKLHIGLFHSNRDNKRWYIVLRCVAVYIIVWLCVFNMLNGAKESYYQQYYDLDYALDIDSSITESLEIAHKKSPGHEPNIQESAPLSCNDCQDKLSDEGVPLITTMLFDYFKFKNATSNITKAKYELFNHALSISDMYVTHNYEYD</sequence>
<feature type="transmembrane region" description="Helical" evidence="1">
    <location>
        <begin position="17"/>
        <end position="38"/>
    </location>
</feature>
<keyword evidence="1" id="KW-0472">Membrane</keyword>
<proteinExistence type="predicted"/>
<organism evidence="2 3">
    <name type="scientific">Gardnerella greenwoodii</name>
    <dbReference type="NCBI Taxonomy" id="2914925"/>
    <lineage>
        <taxon>Bacteria</taxon>
        <taxon>Bacillati</taxon>
        <taxon>Actinomycetota</taxon>
        <taxon>Actinomycetes</taxon>
        <taxon>Bifidobacteriales</taxon>
        <taxon>Bifidobacteriaceae</taxon>
        <taxon>Gardnerella</taxon>
    </lineage>
</organism>
<evidence type="ECO:0000313" key="3">
    <source>
        <dbReference type="Proteomes" id="UP000235771"/>
    </source>
</evidence>
<keyword evidence="1" id="KW-1133">Transmembrane helix</keyword>
<dbReference type="RefSeq" id="WP_102694999.1">
    <property type="nucleotide sequence ID" value="NZ_JBKFWV010000002.1"/>
</dbReference>
<keyword evidence="1" id="KW-0812">Transmembrane</keyword>
<reference evidence="2 3" key="1">
    <citation type="submission" date="2017-09" db="EMBL/GenBank/DDBJ databases">
        <title>Bacterial strain isolated from the female urinary microbiota.</title>
        <authorList>
            <person name="Thomas-White K."/>
            <person name="Kumar N."/>
            <person name="Forster S."/>
            <person name="Putonti C."/>
            <person name="Lawley T."/>
            <person name="Wolfe A.J."/>
        </authorList>
    </citation>
    <scope>NUCLEOTIDE SEQUENCE [LARGE SCALE GENOMIC DNA]</scope>
    <source>
        <strain evidence="2 3">UMB1686</strain>
    </source>
</reference>
<protein>
    <submittedName>
        <fullName evidence="2">Uncharacterized protein</fullName>
    </submittedName>
</protein>
<name>A0A2N6RYX6_9BIFI</name>
<dbReference type="Proteomes" id="UP000235771">
    <property type="component" value="Unassembled WGS sequence"/>
</dbReference>
<gene>
    <name evidence="2" type="ORF">CJ216_04465</name>
</gene>
<dbReference type="AlphaFoldDB" id="A0A2N6RYX6"/>